<evidence type="ECO:0000313" key="2">
    <source>
        <dbReference type="EMBL" id="RJL23084.1"/>
    </source>
</evidence>
<accession>A0A3A4A9S8</accession>
<comment type="caution">
    <text evidence="2">The sequence shown here is derived from an EMBL/GenBank/DDBJ whole genome shotgun (WGS) entry which is preliminary data.</text>
</comment>
<dbReference type="Gene3D" id="3.40.430.10">
    <property type="entry name" value="Dihydrofolate Reductase, subunit A"/>
    <property type="match status" value="1"/>
</dbReference>
<keyword evidence="3" id="KW-1185">Reference proteome</keyword>
<dbReference type="AlphaFoldDB" id="A0A3A4A9S8"/>
<dbReference type="RefSeq" id="WP_119930782.1">
    <property type="nucleotide sequence ID" value="NZ_QZEY01000020.1"/>
</dbReference>
<dbReference type="GO" id="GO:0008703">
    <property type="term" value="F:5-amino-6-(5-phosphoribosylamino)uracil reductase activity"/>
    <property type="evidence" value="ECO:0007669"/>
    <property type="project" value="InterPro"/>
</dbReference>
<dbReference type="GO" id="GO:0009231">
    <property type="term" value="P:riboflavin biosynthetic process"/>
    <property type="evidence" value="ECO:0007669"/>
    <property type="project" value="InterPro"/>
</dbReference>
<dbReference type="Pfam" id="PF01872">
    <property type="entry name" value="RibD_C"/>
    <property type="match status" value="1"/>
</dbReference>
<sequence length="180" mass="19391">MRKIIAGLFISADGVVEAPERWHFPYFDDEMGAAVAAQMDGADALLLGRRTYEDFVGHWPHQGDDVPFARHINSVAKYVVSTTLDGSNWNNTTVIRANVLDEIAALKSRPGGHIGMSGSPTLVRTLIGAGLLDELRLLVHPIVLGAGRRLWDGLDKTPLTLTGSAVFGTGVLSLTYSPAR</sequence>
<name>A0A3A4A9S8_9ACTN</name>
<protein>
    <submittedName>
        <fullName evidence="2">Dihydrofolate reductase</fullName>
    </submittedName>
</protein>
<dbReference type="InterPro" id="IPR050765">
    <property type="entry name" value="Riboflavin_Biosynth_HTPR"/>
</dbReference>
<dbReference type="PANTHER" id="PTHR38011">
    <property type="entry name" value="DIHYDROFOLATE REDUCTASE FAMILY PROTEIN (AFU_ORTHOLOGUE AFUA_8G06820)"/>
    <property type="match status" value="1"/>
</dbReference>
<dbReference type="SUPFAM" id="SSF53597">
    <property type="entry name" value="Dihydrofolate reductase-like"/>
    <property type="match status" value="1"/>
</dbReference>
<feature type="domain" description="Bacterial bifunctional deaminase-reductase C-terminal" evidence="1">
    <location>
        <begin position="2"/>
        <end position="172"/>
    </location>
</feature>
<dbReference type="OrthoDB" id="3471694at2"/>
<evidence type="ECO:0000259" key="1">
    <source>
        <dbReference type="Pfam" id="PF01872"/>
    </source>
</evidence>
<organism evidence="2 3">
    <name type="scientific">Bailinhaonella thermotolerans</name>
    <dbReference type="NCBI Taxonomy" id="1070861"/>
    <lineage>
        <taxon>Bacteria</taxon>
        <taxon>Bacillati</taxon>
        <taxon>Actinomycetota</taxon>
        <taxon>Actinomycetes</taxon>
        <taxon>Streptosporangiales</taxon>
        <taxon>Streptosporangiaceae</taxon>
        <taxon>Bailinhaonella</taxon>
    </lineage>
</organism>
<gene>
    <name evidence="2" type="ORF">D5H75_34005</name>
</gene>
<dbReference type="EMBL" id="QZEY01000020">
    <property type="protein sequence ID" value="RJL23084.1"/>
    <property type="molecule type" value="Genomic_DNA"/>
</dbReference>
<evidence type="ECO:0000313" key="3">
    <source>
        <dbReference type="Proteomes" id="UP000265768"/>
    </source>
</evidence>
<dbReference type="Proteomes" id="UP000265768">
    <property type="component" value="Unassembled WGS sequence"/>
</dbReference>
<reference evidence="2 3" key="1">
    <citation type="submission" date="2018-09" db="EMBL/GenBank/DDBJ databases">
        <title>YIM 75507 draft genome.</title>
        <authorList>
            <person name="Tang S."/>
            <person name="Feng Y."/>
        </authorList>
    </citation>
    <scope>NUCLEOTIDE SEQUENCE [LARGE SCALE GENOMIC DNA]</scope>
    <source>
        <strain evidence="2 3">YIM 75507</strain>
    </source>
</reference>
<dbReference type="InterPro" id="IPR002734">
    <property type="entry name" value="RibDG_C"/>
</dbReference>
<dbReference type="InterPro" id="IPR024072">
    <property type="entry name" value="DHFR-like_dom_sf"/>
</dbReference>
<proteinExistence type="predicted"/>
<dbReference type="PANTHER" id="PTHR38011:SF11">
    <property type="entry name" value="2,5-DIAMINO-6-RIBOSYLAMINO-4(3H)-PYRIMIDINONE 5'-PHOSPHATE REDUCTASE"/>
    <property type="match status" value="1"/>
</dbReference>